<dbReference type="Gene3D" id="2.60.120.40">
    <property type="match status" value="1"/>
</dbReference>
<protein>
    <submittedName>
        <fullName evidence="2">Uncharacterized protein</fullName>
    </submittedName>
</protein>
<feature type="transmembrane region" description="Helical" evidence="1">
    <location>
        <begin position="236"/>
        <end position="253"/>
    </location>
</feature>
<feature type="non-terminal residue" evidence="2">
    <location>
        <position position="1"/>
    </location>
</feature>
<dbReference type="AlphaFoldDB" id="X1EVW1"/>
<evidence type="ECO:0000313" key="2">
    <source>
        <dbReference type="EMBL" id="GAH37496.1"/>
    </source>
</evidence>
<keyword evidence="1" id="KW-0472">Membrane</keyword>
<organism evidence="2">
    <name type="scientific">marine sediment metagenome</name>
    <dbReference type="NCBI Taxonomy" id="412755"/>
    <lineage>
        <taxon>unclassified sequences</taxon>
        <taxon>metagenomes</taxon>
        <taxon>ecological metagenomes</taxon>
    </lineage>
</organism>
<sequence>FNSVGIGAVSLTSATRIGVRNANYDVAEEVSGGSAPGWIANTRSYIAAHSAEMGEGFAPELTVWYSLPEPEAGAEVYSEGNYFDIGARVYNNYSQTIPDAVGTALVFNSERYDTGNIHSCTANSSRLTCKVAGKYMVVYNGRFLANPDGRRYFFIYLNRTTNIGLAQAGLDTSNFLTIPLVTIYDLNVNDYVEIYAYQNSGSSLKIQQSSEWSSEFTMQRIGVGGEVMDIAVDFPAGFYALIFGAFLMFINFFLKKGIIYLAIIPCMIGCLVEPAFRNAWFQSGCVLVMIWSVLAFYKSMQKGETG</sequence>
<feature type="transmembrane region" description="Helical" evidence="1">
    <location>
        <begin position="280"/>
        <end position="297"/>
    </location>
</feature>
<dbReference type="EMBL" id="BARU01005516">
    <property type="protein sequence ID" value="GAH37496.1"/>
    <property type="molecule type" value="Genomic_DNA"/>
</dbReference>
<keyword evidence="1" id="KW-1133">Transmembrane helix</keyword>
<keyword evidence="1" id="KW-0812">Transmembrane</keyword>
<dbReference type="SUPFAM" id="SSF49842">
    <property type="entry name" value="TNF-like"/>
    <property type="match status" value="1"/>
</dbReference>
<proteinExistence type="predicted"/>
<name>X1EVW1_9ZZZZ</name>
<evidence type="ECO:0000256" key="1">
    <source>
        <dbReference type="SAM" id="Phobius"/>
    </source>
</evidence>
<comment type="caution">
    <text evidence="2">The sequence shown here is derived from an EMBL/GenBank/DDBJ whole genome shotgun (WGS) entry which is preliminary data.</text>
</comment>
<dbReference type="InterPro" id="IPR008983">
    <property type="entry name" value="Tumour_necrosis_fac-like_dom"/>
</dbReference>
<accession>X1EVW1</accession>
<reference evidence="2" key="1">
    <citation type="journal article" date="2014" name="Front. Microbiol.">
        <title>High frequency of phylogenetically diverse reductive dehalogenase-homologous genes in deep subseafloor sedimentary metagenomes.</title>
        <authorList>
            <person name="Kawai M."/>
            <person name="Futagami T."/>
            <person name="Toyoda A."/>
            <person name="Takaki Y."/>
            <person name="Nishi S."/>
            <person name="Hori S."/>
            <person name="Arai W."/>
            <person name="Tsubouchi T."/>
            <person name="Morono Y."/>
            <person name="Uchiyama I."/>
            <person name="Ito T."/>
            <person name="Fujiyama A."/>
            <person name="Inagaki F."/>
            <person name="Takami H."/>
        </authorList>
    </citation>
    <scope>NUCLEOTIDE SEQUENCE</scope>
    <source>
        <strain evidence="2">Expedition CK06-06</strain>
    </source>
</reference>
<feature type="transmembrane region" description="Helical" evidence="1">
    <location>
        <begin position="258"/>
        <end position="274"/>
    </location>
</feature>
<gene>
    <name evidence="2" type="ORF">S03H2_10754</name>
</gene>